<evidence type="ECO:0000313" key="4">
    <source>
        <dbReference type="Proteomes" id="UP000823749"/>
    </source>
</evidence>
<feature type="domain" description="K-box" evidence="2">
    <location>
        <begin position="10"/>
        <end position="51"/>
    </location>
</feature>
<comment type="caution">
    <text evidence="3">The sequence shown here is derived from an EMBL/GenBank/DDBJ whole genome shotgun (WGS) entry which is preliminary data.</text>
</comment>
<organism evidence="3 4">
    <name type="scientific">Rhododendron griersonianum</name>
    <dbReference type="NCBI Taxonomy" id="479676"/>
    <lineage>
        <taxon>Eukaryota</taxon>
        <taxon>Viridiplantae</taxon>
        <taxon>Streptophyta</taxon>
        <taxon>Embryophyta</taxon>
        <taxon>Tracheophyta</taxon>
        <taxon>Spermatophyta</taxon>
        <taxon>Magnoliopsida</taxon>
        <taxon>eudicotyledons</taxon>
        <taxon>Gunneridae</taxon>
        <taxon>Pentapetalae</taxon>
        <taxon>asterids</taxon>
        <taxon>Ericales</taxon>
        <taxon>Ericaceae</taxon>
        <taxon>Ericoideae</taxon>
        <taxon>Rhodoreae</taxon>
        <taxon>Rhododendron</taxon>
    </lineage>
</organism>
<protein>
    <recommendedName>
        <fullName evidence="2">K-box domain-containing protein</fullName>
    </recommendedName>
</protein>
<evidence type="ECO:0000256" key="1">
    <source>
        <dbReference type="SAM" id="MobiDB-lite"/>
    </source>
</evidence>
<dbReference type="EMBL" id="JACTNZ010000005">
    <property type="protein sequence ID" value="KAG5547996.1"/>
    <property type="molecule type" value="Genomic_DNA"/>
</dbReference>
<dbReference type="Pfam" id="PF01486">
    <property type="entry name" value="K-box"/>
    <property type="match status" value="1"/>
</dbReference>
<dbReference type="InterPro" id="IPR002487">
    <property type="entry name" value="TF_Kbox"/>
</dbReference>
<reference evidence="3" key="1">
    <citation type="submission" date="2020-08" db="EMBL/GenBank/DDBJ databases">
        <title>Plant Genome Project.</title>
        <authorList>
            <person name="Zhang R.-G."/>
        </authorList>
    </citation>
    <scope>NUCLEOTIDE SEQUENCE</scope>
    <source>
        <strain evidence="3">WSP0</strain>
        <tissue evidence="3">Leaf</tissue>
    </source>
</reference>
<feature type="region of interest" description="Disordered" evidence="1">
    <location>
        <begin position="92"/>
        <end position="111"/>
    </location>
</feature>
<sequence>MSTNYSIWKNQLEMRLKGVRSRKNQTLIDEIQELNRKGNLIHHENVELYKKEAFRTFLQVYGTREIIGGNRNSLLTSSLSFGEDVHVPVHLQLHQPQQQKYETPARATKLG</sequence>
<dbReference type="AlphaFoldDB" id="A0AAV6K6B9"/>
<keyword evidence="4" id="KW-1185">Reference proteome</keyword>
<dbReference type="GO" id="GO:0003700">
    <property type="term" value="F:DNA-binding transcription factor activity"/>
    <property type="evidence" value="ECO:0007669"/>
    <property type="project" value="InterPro"/>
</dbReference>
<evidence type="ECO:0000259" key="2">
    <source>
        <dbReference type="Pfam" id="PF01486"/>
    </source>
</evidence>
<gene>
    <name evidence="3" type="ORF">RHGRI_013626</name>
</gene>
<evidence type="ECO:0000313" key="3">
    <source>
        <dbReference type="EMBL" id="KAG5547996.1"/>
    </source>
</evidence>
<dbReference type="GO" id="GO:0005634">
    <property type="term" value="C:nucleus"/>
    <property type="evidence" value="ECO:0007669"/>
    <property type="project" value="InterPro"/>
</dbReference>
<dbReference type="Proteomes" id="UP000823749">
    <property type="component" value="Chromosome 5"/>
</dbReference>
<proteinExistence type="predicted"/>
<accession>A0AAV6K6B9</accession>
<name>A0AAV6K6B9_9ERIC</name>